<dbReference type="VEuPathDB" id="FungiDB:EYZ11_013472"/>
<proteinExistence type="predicted"/>
<evidence type="ECO:0000313" key="2">
    <source>
        <dbReference type="Proteomes" id="UP000308092"/>
    </source>
</evidence>
<dbReference type="Proteomes" id="UP000308092">
    <property type="component" value="Unassembled WGS sequence"/>
</dbReference>
<comment type="caution">
    <text evidence="1">The sequence shown here is derived from an EMBL/GenBank/DDBJ whole genome shotgun (WGS) entry which is preliminary data.</text>
</comment>
<reference evidence="1 2" key="1">
    <citation type="submission" date="2019-03" db="EMBL/GenBank/DDBJ databases">
        <title>The genome sequence of a newly discovered highly antifungal drug resistant Aspergillus species, Aspergillus tanneri NIH 1004.</title>
        <authorList>
            <person name="Mounaud S."/>
            <person name="Singh I."/>
            <person name="Joardar V."/>
            <person name="Pakala S."/>
            <person name="Pakala S."/>
            <person name="Venepally P."/>
            <person name="Hoover J."/>
            <person name="Nierman W."/>
            <person name="Chung J."/>
            <person name="Losada L."/>
        </authorList>
    </citation>
    <scope>NUCLEOTIDE SEQUENCE [LARGE SCALE GENOMIC DNA]</scope>
    <source>
        <strain evidence="1 2">NIH1004</strain>
    </source>
</reference>
<evidence type="ECO:0000313" key="1">
    <source>
        <dbReference type="EMBL" id="THC87081.1"/>
    </source>
</evidence>
<organism evidence="1 2">
    <name type="scientific">Aspergillus tanneri</name>
    <dbReference type="NCBI Taxonomy" id="1220188"/>
    <lineage>
        <taxon>Eukaryota</taxon>
        <taxon>Fungi</taxon>
        <taxon>Dikarya</taxon>
        <taxon>Ascomycota</taxon>
        <taxon>Pezizomycotina</taxon>
        <taxon>Eurotiomycetes</taxon>
        <taxon>Eurotiomycetidae</taxon>
        <taxon>Eurotiales</taxon>
        <taxon>Aspergillaceae</taxon>
        <taxon>Aspergillus</taxon>
        <taxon>Aspergillus subgen. Circumdati</taxon>
    </lineage>
</organism>
<dbReference type="AlphaFoldDB" id="A0A4S3J302"/>
<accession>A0A4S3J302</accession>
<protein>
    <submittedName>
        <fullName evidence="1">Uncharacterized protein</fullName>
    </submittedName>
</protein>
<dbReference type="EMBL" id="SOSA01001514">
    <property type="protein sequence ID" value="THC87081.1"/>
    <property type="molecule type" value="Genomic_DNA"/>
</dbReference>
<name>A0A4S3J302_9EURO</name>
<sequence>MVDPTKLRECAITAFQRGRIAECPHIGYGGNYDEEDFFGIVRNVDEKYGNNIAQYLNECIDRDQGRFNNDRVYHFAALAVAAARGYFTGENQVFLPGGITGTEVHVDSSG</sequence>
<keyword evidence="2" id="KW-1185">Reference proteome</keyword>
<gene>
    <name evidence="1" type="ORF">EYZ11_013472</name>
</gene>